<evidence type="ECO:0000313" key="3">
    <source>
        <dbReference type="Proteomes" id="UP000638311"/>
    </source>
</evidence>
<evidence type="ECO:0000256" key="1">
    <source>
        <dbReference type="SAM" id="Phobius"/>
    </source>
</evidence>
<reference evidence="2" key="1">
    <citation type="journal article" date="2019" name="Nat. Med.">
        <title>A library of human gut bacterial isolates paired with longitudinal multiomics data enables mechanistic microbiome research.</title>
        <authorList>
            <person name="Poyet M."/>
            <person name="Groussin M."/>
            <person name="Gibbons S.M."/>
            <person name="Avila-Pacheco J."/>
            <person name="Jiang X."/>
            <person name="Kearney S.M."/>
            <person name="Perrotta A.R."/>
            <person name="Berdy B."/>
            <person name="Zhao S."/>
            <person name="Lieberman T.D."/>
            <person name="Swanson P.K."/>
            <person name="Smith M."/>
            <person name="Roesemann S."/>
            <person name="Alexander J.E."/>
            <person name="Rich S.A."/>
            <person name="Livny J."/>
            <person name="Vlamakis H."/>
            <person name="Clish C."/>
            <person name="Bullock K."/>
            <person name="Deik A."/>
            <person name="Scott J."/>
            <person name="Pierce K.A."/>
            <person name="Xavier R.J."/>
            <person name="Alm E.J."/>
        </authorList>
    </citation>
    <scope>NUCLEOTIDE SEQUENCE</scope>
    <source>
        <strain evidence="2">BIOML-A409</strain>
    </source>
</reference>
<accession>A0A6B1XBC3</accession>
<sequence>MNRKKAILFGLAILIGVTCFLFWHKSNVESDYRGFRITTIRVEKNKFVPISKKLVMQVTGQYLNKNEYHANVIIQAKTDSSLSIANWYLYEGPTVTPNQFGTPIINGASTHVLSKGTNIIKANTNYQVEQTKHNLVVVSNYTHGKYRLFYFTNR</sequence>
<evidence type="ECO:0000313" key="2">
    <source>
        <dbReference type="EMBL" id="MZU09294.1"/>
    </source>
</evidence>
<dbReference type="EMBL" id="WXDR01000034">
    <property type="protein sequence ID" value="MZU09294.1"/>
    <property type="molecule type" value="Genomic_DNA"/>
</dbReference>
<gene>
    <name evidence="2" type="ORF">GUA24_10005</name>
</gene>
<feature type="transmembrane region" description="Helical" evidence="1">
    <location>
        <begin position="6"/>
        <end position="23"/>
    </location>
</feature>
<name>A0A6B1XBC3_BIFLN</name>
<dbReference type="AlphaFoldDB" id="A0A6B1XBC3"/>
<keyword evidence="1" id="KW-0812">Transmembrane</keyword>
<organism evidence="2 3">
    <name type="scientific">Bifidobacterium longum</name>
    <dbReference type="NCBI Taxonomy" id="216816"/>
    <lineage>
        <taxon>Bacteria</taxon>
        <taxon>Bacillati</taxon>
        <taxon>Actinomycetota</taxon>
        <taxon>Actinomycetes</taxon>
        <taxon>Bifidobacteriales</taxon>
        <taxon>Bifidobacteriaceae</taxon>
        <taxon>Bifidobacterium</taxon>
    </lineage>
</organism>
<protein>
    <submittedName>
        <fullName evidence="2">Uncharacterized protein</fullName>
    </submittedName>
</protein>
<proteinExistence type="predicted"/>
<keyword evidence="1" id="KW-0472">Membrane</keyword>
<dbReference type="Proteomes" id="UP000638311">
    <property type="component" value="Unassembled WGS sequence"/>
</dbReference>
<keyword evidence="1" id="KW-1133">Transmembrane helix</keyword>
<comment type="caution">
    <text evidence="2">The sequence shown here is derived from an EMBL/GenBank/DDBJ whole genome shotgun (WGS) entry which is preliminary data.</text>
</comment>